<dbReference type="CDD" id="cd03020">
    <property type="entry name" value="DsbA_DsbC_DsbG"/>
    <property type="match status" value="1"/>
</dbReference>
<dbReference type="OrthoDB" id="12976at2"/>
<dbReference type="GO" id="GO:0042597">
    <property type="term" value="C:periplasmic space"/>
    <property type="evidence" value="ECO:0007669"/>
    <property type="project" value="UniProtKB-SubCell"/>
</dbReference>
<keyword evidence="1" id="KW-0676">Redox-active center</keyword>
<accession>A0A0K6IP80</accession>
<dbReference type="InterPro" id="IPR051470">
    <property type="entry name" value="Thiol:disulfide_interchange"/>
</dbReference>
<name>A0A0K6IP80_9PROT</name>
<keyword evidence="1" id="KW-0574">Periplasm</keyword>
<protein>
    <recommendedName>
        <fullName evidence="1">Thiol:disulfide interchange protein</fullName>
    </recommendedName>
</protein>
<evidence type="ECO:0000259" key="2">
    <source>
        <dbReference type="Pfam" id="PF13098"/>
    </source>
</evidence>
<evidence type="ECO:0000256" key="1">
    <source>
        <dbReference type="RuleBase" id="RU364038"/>
    </source>
</evidence>
<sequence length="192" mass="21298">MRQGRKRMAWWAGLGLVWTLTAAGETSVVSGGEAAWPEFGQERSAGAERVDFSRLPLERAIAMVHGAGARKIVSFEDPNCAYCKKLMRELEAVDDVTVYVFLYPILEGDSWEKSRQIWCAPDRARAWRAWMLEGKEPASASPGCDASALEHNLALGRRLGISVVPTIVLPSGRRIPGLIRAPDLMDFLSRER</sequence>
<reference evidence="4" key="1">
    <citation type="submission" date="2015-08" db="EMBL/GenBank/DDBJ databases">
        <authorList>
            <person name="Babu N.S."/>
            <person name="Beckwith C.J."/>
            <person name="Beseler K.G."/>
            <person name="Brison A."/>
            <person name="Carone J.V."/>
            <person name="Caskin T.P."/>
            <person name="Diamond M."/>
            <person name="Durham M.E."/>
            <person name="Foxe J.M."/>
            <person name="Go M."/>
            <person name="Henderson B.A."/>
            <person name="Jones I.B."/>
            <person name="McGettigan J.A."/>
            <person name="Micheletti S.J."/>
            <person name="Nasrallah M.E."/>
            <person name="Ortiz D."/>
            <person name="Piller C.R."/>
            <person name="Privatt S.R."/>
            <person name="Schneider S.L."/>
            <person name="Sharp S."/>
            <person name="Smith T.C."/>
            <person name="Stanton J.D."/>
            <person name="Ullery H.E."/>
            <person name="Wilson R.J."/>
            <person name="Serrano M.G."/>
            <person name="Buck G."/>
            <person name="Lee V."/>
            <person name="Wang Y."/>
            <person name="Carvalho R."/>
            <person name="Voegtly L."/>
            <person name="Shi R."/>
            <person name="Duckworth R."/>
            <person name="Johnson A."/>
            <person name="Loviza R."/>
            <person name="Walstead R."/>
            <person name="Shah Z."/>
            <person name="Kiflezghi M."/>
            <person name="Wade K."/>
            <person name="Ball S.L."/>
            <person name="Bradley K.W."/>
            <person name="Asai D.J."/>
            <person name="Bowman C.A."/>
            <person name="Russell D.A."/>
            <person name="Pope W.H."/>
            <person name="Jacobs-Sera D."/>
            <person name="Hendrix R.W."/>
            <person name="Hatfull G.F."/>
        </authorList>
    </citation>
    <scope>NUCLEOTIDE SEQUENCE [LARGE SCALE GENOMIC DNA]</scope>
    <source>
        <strain evidence="4">JCM 19170</strain>
    </source>
</reference>
<dbReference type="EMBL" id="CYHH01000001">
    <property type="protein sequence ID" value="CUB04904.1"/>
    <property type="molecule type" value="Genomic_DNA"/>
</dbReference>
<comment type="subcellular location">
    <subcellularLocation>
        <location evidence="1">Periplasm</location>
    </subcellularLocation>
</comment>
<dbReference type="Pfam" id="PF13098">
    <property type="entry name" value="Thioredoxin_2"/>
    <property type="match status" value="1"/>
</dbReference>
<dbReference type="PANTHER" id="PTHR35272">
    <property type="entry name" value="THIOL:DISULFIDE INTERCHANGE PROTEIN DSBC-RELATED"/>
    <property type="match status" value="1"/>
</dbReference>
<evidence type="ECO:0000313" key="3">
    <source>
        <dbReference type="EMBL" id="CUB04904.1"/>
    </source>
</evidence>
<dbReference type="SUPFAM" id="SSF52833">
    <property type="entry name" value="Thioredoxin-like"/>
    <property type="match status" value="1"/>
</dbReference>
<feature type="domain" description="Thioredoxin-like fold" evidence="2">
    <location>
        <begin position="66"/>
        <end position="185"/>
    </location>
</feature>
<organism evidence="3 4">
    <name type="scientific">Tepidiphilus thermophilus</name>
    <dbReference type="NCBI Taxonomy" id="876478"/>
    <lineage>
        <taxon>Bacteria</taxon>
        <taxon>Pseudomonadati</taxon>
        <taxon>Pseudomonadota</taxon>
        <taxon>Hydrogenophilia</taxon>
        <taxon>Hydrogenophilales</taxon>
        <taxon>Hydrogenophilaceae</taxon>
        <taxon>Tepidiphilus</taxon>
    </lineage>
</organism>
<dbReference type="InterPro" id="IPR036249">
    <property type="entry name" value="Thioredoxin-like_sf"/>
</dbReference>
<keyword evidence="4" id="KW-1185">Reference proteome</keyword>
<gene>
    <name evidence="3" type="ORF">Ga0061068_101121</name>
</gene>
<dbReference type="Proteomes" id="UP000182108">
    <property type="component" value="Unassembled WGS sequence"/>
</dbReference>
<keyword evidence="1" id="KW-0732">Signal</keyword>
<comment type="similarity">
    <text evidence="1">Belongs to the thioredoxin family. DsbC subfamily.</text>
</comment>
<proteinExistence type="inferred from homology"/>
<dbReference type="Gene3D" id="3.40.30.10">
    <property type="entry name" value="Glutaredoxin"/>
    <property type="match status" value="1"/>
</dbReference>
<dbReference type="InterPro" id="IPR033954">
    <property type="entry name" value="DiS-bond_Isoase_DsbC/G"/>
</dbReference>
<comment type="function">
    <text evidence="1">Required for disulfide bond formation in some periplasmic proteins. Acts by transferring its disulfide bond to other proteins and is reduced in the process.</text>
</comment>
<dbReference type="AlphaFoldDB" id="A0A0K6IP80"/>
<dbReference type="InterPro" id="IPR012336">
    <property type="entry name" value="Thioredoxin-like_fold"/>
</dbReference>
<evidence type="ECO:0000313" key="4">
    <source>
        <dbReference type="Proteomes" id="UP000182108"/>
    </source>
</evidence>
<dbReference type="PANTHER" id="PTHR35272:SF3">
    <property type="entry name" value="THIOL:DISULFIDE INTERCHANGE PROTEIN DSBC"/>
    <property type="match status" value="1"/>
</dbReference>